<keyword evidence="2" id="KW-0472">Membrane</keyword>
<name>A0AAN6XZD0_9PEZI</name>
<gene>
    <name evidence="3" type="ORF">QBC37DRAFT_404331</name>
</gene>
<accession>A0AAN6XZD0</accession>
<reference evidence="3" key="1">
    <citation type="journal article" date="2023" name="Mol. Phylogenet. Evol.">
        <title>Genome-scale phylogeny and comparative genomics of the fungal order Sordariales.</title>
        <authorList>
            <person name="Hensen N."/>
            <person name="Bonometti L."/>
            <person name="Westerberg I."/>
            <person name="Brannstrom I.O."/>
            <person name="Guillou S."/>
            <person name="Cros-Aarteil S."/>
            <person name="Calhoun S."/>
            <person name="Haridas S."/>
            <person name="Kuo A."/>
            <person name="Mondo S."/>
            <person name="Pangilinan J."/>
            <person name="Riley R."/>
            <person name="LaButti K."/>
            <person name="Andreopoulos B."/>
            <person name="Lipzen A."/>
            <person name="Chen C."/>
            <person name="Yan M."/>
            <person name="Daum C."/>
            <person name="Ng V."/>
            <person name="Clum A."/>
            <person name="Steindorff A."/>
            <person name="Ohm R.A."/>
            <person name="Martin F."/>
            <person name="Silar P."/>
            <person name="Natvig D.O."/>
            <person name="Lalanne C."/>
            <person name="Gautier V."/>
            <person name="Ament-Velasquez S.L."/>
            <person name="Kruys A."/>
            <person name="Hutchinson M.I."/>
            <person name="Powell A.J."/>
            <person name="Barry K."/>
            <person name="Miller A.N."/>
            <person name="Grigoriev I.V."/>
            <person name="Debuchy R."/>
            <person name="Gladieux P."/>
            <person name="Hiltunen Thoren M."/>
            <person name="Johannesson H."/>
        </authorList>
    </citation>
    <scope>NUCLEOTIDE SEQUENCE</scope>
    <source>
        <strain evidence="3">PSN293</strain>
    </source>
</reference>
<dbReference type="EMBL" id="MU858205">
    <property type="protein sequence ID" value="KAK4209430.1"/>
    <property type="molecule type" value="Genomic_DNA"/>
</dbReference>
<feature type="region of interest" description="Disordered" evidence="1">
    <location>
        <begin position="342"/>
        <end position="364"/>
    </location>
</feature>
<feature type="compositionally biased region" description="Polar residues" evidence="1">
    <location>
        <begin position="304"/>
        <end position="315"/>
    </location>
</feature>
<feature type="region of interest" description="Disordered" evidence="1">
    <location>
        <begin position="140"/>
        <end position="180"/>
    </location>
</feature>
<feature type="compositionally biased region" description="Polar residues" evidence="1">
    <location>
        <begin position="162"/>
        <end position="174"/>
    </location>
</feature>
<keyword evidence="2" id="KW-1133">Transmembrane helix</keyword>
<feature type="compositionally biased region" description="Acidic residues" evidence="1">
    <location>
        <begin position="342"/>
        <end position="354"/>
    </location>
</feature>
<sequence>MASQSFPAATQHPHVASCGYNLFLLVAILWLLGHFSTFTMLSGYFLTCGLLFRSPLLSSLEMIYLSSQSESDDSGSTTPCPSTFDVDSTHLGDDCYYKTGLDSPSAEHVEELIPEGKTLSDENVLVPLLTLYPASESSVLSAEVPEHEGSESSLVPVKSEDQYPTTTEDQSTNSTEDRSANYVPGFTTIFDNDCDQPDTIVEYSPQWEIIAEFEREVWGDVVLAIANNGRQYWRKDRKIRAVSPGEVSGLDQWWQVTQPEPVWLHPDYDAEYVTVSSDEEEDVEVAQKEVAQEEVPQEEAPVTQLKTSTQLVMPTQLDTIAEESEEDDSDLEDMDSEDEALYAEDSDEYDSEEEGPAKKPHPLPLTGHWYPGWELHSGVDYHEHIYLTQMANQEYWKARGFYRVAKCTWAVQETPSVCNVIDSGRAIRRGGLPIPELTMTSPEGVTGYLVDNTHYKEHPWLVSCDGLASLDEIAEMDSDEEPEKTVISVPAVIASPVPRRRHSLTRSKSSFYDL</sequence>
<proteinExistence type="predicted"/>
<reference evidence="3" key="2">
    <citation type="submission" date="2023-05" db="EMBL/GenBank/DDBJ databases">
        <authorList>
            <consortium name="Lawrence Berkeley National Laboratory"/>
            <person name="Steindorff A."/>
            <person name="Hensen N."/>
            <person name="Bonometti L."/>
            <person name="Westerberg I."/>
            <person name="Brannstrom I.O."/>
            <person name="Guillou S."/>
            <person name="Cros-Aarteil S."/>
            <person name="Calhoun S."/>
            <person name="Haridas S."/>
            <person name="Kuo A."/>
            <person name="Mondo S."/>
            <person name="Pangilinan J."/>
            <person name="Riley R."/>
            <person name="Labutti K."/>
            <person name="Andreopoulos B."/>
            <person name="Lipzen A."/>
            <person name="Chen C."/>
            <person name="Yanf M."/>
            <person name="Daum C."/>
            <person name="Ng V."/>
            <person name="Clum A."/>
            <person name="Ohm R."/>
            <person name="Martin F."/>
            <person name="Silar P."/>
            <person name="Natvig D."/>
            <person name="Lalanne C."/>
            <person name="Gautier V."/>
            <person name="Ament-Velasquez S.L."/>
            <person name="Kruys A."/>
            <person name="Hutchinson M.I."/>
            <person name="Powell A.J."/>
            <person name="Barry K."/>
            <person name="Miller A.N."/>
            <person name="Grigoriev I.V."/>
            <person name="Debuchy R."/>
            <person name="Gladieux P."/>
            <person name="Thoren M.H."/>
            <person name="Johannesson H."/>
        </authorList>
    </citation>
    <scope>NUCLEOTIDE SEQUENCE</scope>
    <source>
        <strain evidence="3">PSN293</strain>
    </source>
</reference>
<evidence type="ECO:0000313" key="3">
    <source>
        <dbReference type="EMBL" id="KAK4209430.1"/>
    </source>
</evidence>
<dbReference type="AlphaFoldDB" id="A0AAN6XZD0"/>
<feature type="transmembrane region" description="Helical" evidence="2">
    <location>
        <begin position="20"/>
        <end position="52"/>
    </location>
</feature>
<keyword evidence="4" id="KW-1185">Reference proteome</keyword>
<feature type="region of interest" description="Disordered" evidence="1">
    <location>
        <begin position="289"/>
        <end position="315"/>
    </location>
</feature>
<evidence type="ECO:0000256" key="1">
    <source>
        <dbReference type="SAM" id="MobiDB-lite"/>
    </source>
</evidence>
<evidence type="ECO:0000256" key="2">
    <source>
        <dbReference type="SAM" id="Phobius"/>
    </source>
</evidence>
<comment type="caution">
    <text evidence="3">The sequence shown here is derived from an EMBL/GenBank/DDBJ whole genome shotgun (WGS) entry which is preliminary data.</text>
</comment>
<protein>
    <submittedName>
        <fullName evidence="3">Uncharacterized protein</fullName>
    </submittedName>
</protein>
<keyword evidence="2" id="KW-0812">Transmembrane</keyword>
<organism evidence="3 4">
    <name type="scientific">Rhypophila decipiens</name>
    <dbReference type="NCBI Taxonomy" id="261697"/>
    <lineage>
        <taxon>Eukaryota</taxon>
        <taxon>Fungi</taxon>
        <taxon>Dikarya</taxon>
        <taxon>Ascomycota</taxon>
        <taxon>Pezizomycotina</taxon>
        <taxon>Sordariomycetes</taxon>
        <taxon>Sordariomycetidae</taxon>
        <taxon>Sordariales</taxon>
        <taxon>Naviculisporaceae</taxon>
        <taxon>Rhypophila</taxon>
    </lineage>
</organism>
<dbReference type="Proteomes" id="UP001301769">
    <property type="component" value="Unassembled WGS sequence"/>
</dbReference>
<evidence type="ECO:0000313" key="4">
    <source>
        <dbReference type="Proteomes" id="UP001301769"/>
    </source>
</evidence>